<keyword evidence="2" id="KW-1185">Reference proteome</keyword>
<comment type="caution">
    <text evidence="1">The sequence shown here is derived from an EMBL/GenBank/DDBJ whole genome shotgun (WGS) entry which is preliminary data.</text>
</comment>
<dbReference type="EMBL" id="JAVRRG010000078">
    <property type="protein sequence ID" value="KAK5089403.1"/>
    <property type="molecule type" value="Genomic_DNA"/>
</dbReference>
<proteinExistence type="predicted"/>
<sequence>MARSIVALAVQEVLRVLHWLHVGQKWAYNSPISAQHQGQGAFVATPQSIVMIGPGEKVKAVVVKIEAKAWYTAATTFTAERKDTIAASGLDFGGIIDGFLAR</sequence>
<dbReference type="Proteomes" id="UP001345013">
    <property type="component" value="Unassembled WGS sequence"/>
</dbReference>
<evidence type="ECO:0000313" key="2">
    <source>
        <dbReference type="Proteomes" id="UP001345013"/>
    </source>
</evidence>
<accession>A0ABR0K6G4</accession>
<evidence type="ECO:0000313" key="1">
    <source>
        <dbReference type="EMBL" id="KAK5089403.1"/>
    </source>
</evidence>
<protein>
    <submittedName>
        <fullName evidence="1">Uncharacterized protein</fullName>
    </submittedName>
</protein>
<gene>
    <name evidence="1" type="ORF">LTR24_006219</name>
</gene>
<organism evidence="1 2">
    <name type="scientific">Lithohypha guttulata</name>
    <dbReference type="NCBI Taxonomy" id="1690604"/>
    <lineage>
        <taxon>Eukaryota</taxon>
        <taxon>Fungi</taxon>
        <taxon>Dikarya</taxon>
        <taxon>Ascomycota</taxon>
        <taxon>Pezizomycotina</taxon>
        <taxon>Eurotiomycetes</taxon>
        <taxon>Chaetothyriomycetidae</taxon>
        <taxon>Chaetothyriales</taxon>
        <taxon>Trichomeriaceae</taxon>
        <taxon>Lithohypha</taxon>
    </lineage>
</organism>
<dbReference type="Gene3D" id="3.10.310.10">
    <property type="entry name" value="Diaminopimelate Epimerase, Chain A, domain 1"/>
    <property type="match status" value="2"/>
</dbReference>
<reference evidence="1 2" key="1">
    <citation type="submission" date="2023-08" db="EMBL/GenBank/DDBJ databases">
        <title>Black Yeasts Isolated from many extreme environments.</title>
        <authorList>
            <person name="Coleine C."/>
            <person name="Stajich J.E."/>
            <person name="Selbmann L."/>
        </authorList>
    </citation>
    <scope>NUCLEOTIDE SEQUENCE [LARGE SCALE GENOMIC DNA]</scope>
    <source>
        <strain evidence="1 2">CCFEE 5885</strain>
    </source>
</reference>
<name>A0ABR0K6G4_9EURO</name>